<reference evidence="10 11" key="1">
    <citation type="submission" date="2023-12" db="EMBL/GenBank/DDBJ databases">
        <title>Jeotgalibacillus haloalkaliphilus sp. nov., a novel salt-tolerant bacteria, isolated from the estuary of the Fenhe River into the Yellow River.</title>
        <authorList>
            <person name="Li Y."/>
        </authorList>
    </citation>
    <scope>NUCLEOTIDE SEQUENCE [LARGE SCALE GENOMIC DNA]</scope>
    <source>
        <strain evidence="10 11">HH7-29</strain>
    </source>
</reference>
<feature type="domain" description="Tyrosine-protein kinase G-rich" evidence="9">
    <location>
        <begin position="136"/>
        <end position="194"/>
    </location>
</feature>
<dbReference type="InterPro" id="IPR003856">
    <property type="entry name" value="LPS_length_determ_N"/>
</dbReference>
<gene>
    <name evidence="10" type="ORF">UFB30_03670</name>
</gene>
<evidence type="ECO:0000256" key="5">
    <source>
        <dbReference type="ARBA" id="ARBA00022989"/>
    </source>
</evidence>
<dbReference type="Pfam" id="PF13807">
    <property type="entry name" value="GNVR"/>
    <property type="match status" value="1"/>
</dbReference>
<evidence type="ECO:0000313" key="10">
    <source>
        <dbReference type="EMBL" id="MDZ5711304.1"/>
    </source>
</evidence>
<proteinExistence type="inferred from homology"/>
<dbReference type="RefSeq" id="WP_322420313.1">
    <property type="nucleotide sequence ID" value="NZ_JAXQNN010000001.1"/>
</dbReference>
<organism evidence="10 11">
    <name type="scientific">Jeotgalibacillus haloalkalitolerans</name>
    <dbReference type="NCBI Taxonomy" id="3104292"/>
    <lineage>
        <taxon>Bacteria</taxon>
        <taxon>Bacillati</taxon>
        <taxon>Bacillota</taxon>
        <taxon>Bacilli</taxon>
        <taxon>Bacillales</taxon>
        <taxon>Caryophanaceae</taxon>
        <taxon>Jeotgalibacillus</taxon>
    </lineage>
</organism>
<comment type="caution">
    <text evidence="10">The sequence shown here is derived from an EMBL/GenBank/DDBJ whole genome shotgun (WGS) entry which is preliminary data.</text>
</comment>
<dbReference type="Proteomes" id="UP001292084">
    <property type="component" value="Unassembled WGS sequence"/>
</dbReference>
<keyword evidence="3" id="KW-1003">Cell membrane</keyword>
<evidence type="ECO:0000256" key="3">
    <source>
        <dbReference type="ARBA" id="ARBA00022475"/>
    </source>
</evidence>
<dbReference type="PANTHER" id="PTHR32309:SF13">
    <property type="entry name" value="FERRIC ENTEROBACTIN TRANSPORT PROTEIN FEPE"/>
    <property type="match status" value="1"/>
</dbReference>
<comment type="subcellular location">
    <subcellularLocation>
        <location evidence="1">Cell membrane</location>
        <topology evidence="1">Multi-pass membrane protein</topology>
    </subcellularLocation>
</comment>
<evidence type="ECO:0000259" key="9">
    <source>
        <dbReference type="Pfam" id="PF13807"/>
    </source>
</evidence>
<dbReference type="Pfam" id="PF02706">
    <property type="entry name" value="Wzz"/>
    <property type="match status" value="1"/>
</dbReference>
<keyword evidence="4 7" id="KW-0812">Transmembrane</keyword>
<feature type="transmembrane region" description="Helical" evidence="7">
    <location>
        <begin position="174"/>
        <end position="195"/>
    </location>
</feature>
<keyword evidence="5 7" id="KW-1133">Transmembrane helix</keyword>
<protein>
    <submittedName>
        <fullName evidence="10">Wzz/FepE/Etk N-terminal domain-containing protein</fullName>
    </submittedName>
</protein>
<evidence type="ECO:0000256" key="6">
    <source>
        <dbReference type="ARBA" id="ARBA00023136"/>
    </source>
</evidence>
<dbReference type="InterPro" id="IPR032807">
    <property type="entry name" value="GNVR"/>
</dbReference>
<dbReference type="EMBL" id="JAXQNN010000001">
    <property type="protein sequence ID" value="MDZ5711304.1"/>
    <property type="molecule type" value="Genomic_DNA"/>
</dbReference>
<accession>A0ABU5KJ74</accession>
<sequence length="248" mass="27270">MEETISLKELFTVLKKRFMLIVSFAVIAVLLAGLYSFLIVTPMYQSTTQLLVNQEQTEAANVQVSDIQANLQLINTYSGIIKSPAILEQVSTQLDNELTVAQLNSKITVANEQNSQLVNVTIEDEDPYKAAEIANLTAEVFQTEIVELMNVNNVNILSPAVVSDNQSPVSPQPFLNMAIALVVGLMIGVGLSFLLEYLDNSVKTEEDIEKVLDLPLLGVINTMDNKDVPNQLHLQKKSVGSRSEQYGS</sequence>
<evidence type="ECO:0000256" key="2">
    <source>
        <dbReference type="ARBA" id="ARBA00006683"/>
    </source>
</evidence>
<dbReference type="InterPro" id="IPR050445">
    <property type="entry name" value="Bact_polysacc_biosynth/exp"/>
</dbReference>
<evidence type="ECO:0000313" key="11">
    <source>
        <dbReference type="Proteomes" id="UP001292084"/>
    </source>
</evidence>
<dbReference type="PANTHER" id="PTHR32309">
    <property type="entry name" value="TYROSINE-PROTEIN KINASE"/>
    <property type="match status" value="1"/>
</dbReference>
<comment type="similarity">
    <text evidence="2">Belongs to the CpsC/CapA family.</text>
</comment>
<evidence type="ECO:0000256" key="7">
    <source>
        <dbReference type="SAM" id="Phobius"/>
    </source>
</evidence>
<evidence type="ECO:0000256" key="4">
    <source>
        <dbReference type="ARBA" id="ARBA00022692"/>
    </source>
</evidence>
<evidence type="ECO:0000259" key="8">
    <source>
        <dbReference type="Pfam" id="PF02706"/>
    </source>
</evidence>
<keyword evidence="6 7" id="KW-0472">Membrane</keyword>
<keyword evidence="11" id="KW-1185">Reference proteome</keyword>
<evidence type="ECO:0000256" key="1">
    <source>
        <dbReference type="ARBA" id="ARBA00004651"/>
    </source>
</evidence>
<name>A0ABU5KJ74_9BACL</name>
<feature type="domain" description="Polysaccharide chain length determinant N-terminal" evidence="8">
    <location>
        <begin position="3"/>
        <end position="94"/>
    </location>
</feature>
<feature type="transmembrane region" description="Helical" evidence="7">
    <location>
        <begin position="18"/>
        <end position="40"/>
    </location>
</feature>